<dbReference type="Pfam" id="PF03747">
    <property type="entry name" value="ADP_ribosyl_GH"/>
    <property type="match status" value="1"/>
</dbReference>
<proteinExistence type="predicted"/>
<dbReference type="InterPro" id="IPR050792">
    <property type="entry name" value="ADP-ribosylglycohydrolase"/>
</dbReference>
<reference evidence="1" key="1">
    <citation type="submission" date="2019-08" db="EMBL/GenBank/DDBJ databases">
        <authorList>
            <person name="Kucharzyk K."/>
            <person name="Murdoch R.W."/>
            <person name="Higgins S."/>
            <person name="Loffler F."/>
        </authorList>
    </citation>
    <scope>NUCLEOTIDE SEQUENCE</scope>
</reference>
<dbReference type="PANTHER" id="PTHR16222">
    <property type="entry name" value="ADP-RIBOSYLGLYCOHYDROLASE"/>
    <property type="match status" value="1"/>
</dbReference>
<dbReference type="Gene3D" id="1.10.4080.10">
    <property type="entry name" value="ADP-ribosylation/Crystallin J1"/>
    <property type="match status" value="1"/>
</dbReference>
<sequence>MPGSVEGGIGTIGAIAGDIVGSRFEFRNCKDKEFELFTGECRATDDSVMTIAAAKAIMEAKKRKNLNAHGNESDREFYTLLENETIRCLRQIGRRYPDCGYGRMFSRWLWSDDPRPYNSFGNGAAMRVSPAGFAAQTESEAVKLAQAVTSVTHNHAEGLRGAEAVAVTVFMARHGFTKAQIREKITACYYPLDFTIDEIRDDYMFDETCQKTVPQALEAFLEASSFEDALRTAISLGGDSDTLAAITGAAAEAFYGVPDAIRIKALSYLDAGLLAIYEEWRKYIP</sequence>
<protein>
    <recommendedName>
        <fullName evidence="2">ADP-ribosylglycohydrolase</fullName>
    </recommendedName>
</protein>
<dbReference type="PANTHER" id="PTHR16222:SF12">
    <property type="entry name" value="ADP-RIBOSYLGLYCOHYDROLASE-RELATED"/>
    <property type="match status" value="1"/>
</dbReference>
<name>A0A644XG34_9ZZZZ</name>
<dbReference type="EMBL" id="VSSQ01002328">
    <property type="protein sequence ID" value="MPM14728.1"/>
    <property type="molecule type" value="Genomic_DNA"/>
</dbReference>
<evidence type="ECO:0008006" key="2">
    <source>
        <dbReference type="Google" id="ProtNLM"/>
    </source>
</evidence>
<accession>A0A644XG34</accession>
<gene>
    <name evidence="1" type="ORF">SDC9_61092</name>
</gene>
<comment type="caution">
    <text evidence="1">The sequence shown here is derived from an EMBL/GenBank/DDBJ whole genome shotgun (WGS) entry which is preliminary data.</text>
</comment>
<dbReference type="AlphaFoldDB" id="A0A644XG34"/>
<evidence type="ECO:0000313" key="1">
    <source>
        <dbReference type="EMBL" id="MPM14728.1"/>
    </source>
</evidence>
<organism evidence="1">
    <name type="scientific">bioreactor metagenome</name>
    <dbReference type="NCBI Taxonomy" id="1076179"/>
    <lineage>
        <taxon>unclassified sequences</taxon>
        <taxon>metagenomes</taxon>
        <taxon>ecological metagenomes</taxon>
    </lineage>
</organism>
<dbReference type="InterPro" id="IPR036705">
    <property type="entry name" value="Ribosyl_crysJ1_sf"/>
</dbReference>
<dbReference type="InterPro" id="IPR005502">
    <property type="entry name" value="Ribosyl_crysJ1"/>
</dbReference>
<dbReference type="SUPFAM" id="SSF101478">
    <property type="entry name" value="ADP-ribosylglycohydrolase"/>
    <property type="match status" value="1"/>
</dbReference>